<name>A0AAN8EYR2_9EURO</name>
<evidence type="ECO:0000259" key="2">
    <source>
        <dbReference type="Pfam" id="PF08639"/>
    </source>
</evidence>
<dbReference type="GO" id="GO:0031261">
    <property type="term" value="C:DNA replication preinitiation complex"/>
    <property type="evidence" value="ECO:0007669"/>
    <property type="project" value="TreeGrafter"/>
</dbReference>
<feature type="region of interest" description="Disordered" evidence="1">
    <location>
        <begin position="696"/>
        <end position="783"/>
    </location>
</feature>
<feature type="compositionally biased region" description="Polar residues" evidence="1">
    <location>
        <begin position="717"/>
        <end position="727"/>
    </location>
</feature>
<dbReference type="InterPro" id="IPR013948">
    <property type="entry name" value="DNA_replication_reg_Sld3_C"/>
</dbReference>
<feature type="region of interest" description="Disordered" evidence="1">
    <location>
        <begin position="485"/>
        <end position="504"/>
    </location>
</feature>
<evidence type="ECO:0000313" key="3">
    <source>
        <dbReference type="EMBL" id="KAK5948521.1"/>
    </source>
</evidence>
<feature type="compositionally biased region" description="Polar residues" evidence="1">
    <location>
        <begin position="615"/>
        <end position="624"/>
    </location>
</feature>
<feature type="region of interest" description="Disordered" evidence="1">
    <location>
        <begin position="341"/>
        <end position="361"/>
    </location>
</feature>
<keyword evidence="4" id="KW-1185">Reference proteome</keyword>
<accession>A0AAN8EYR2</accession>
<evidence type="ECO:0000313" key="4">
    <source>
        <dbReference type="Proteomes" id="UP001316803"/>
    </source>
</evidence>
<dbReference type="AlphaFoldDB" id="A0AAN8EYR2"/>
<evidence type="ECO:0000256" key="1">
    <source>
        <dbReference type="SAM" id="MobiDB-lite"/>
    </source>
</evidence>
<gene>
    <name evidence="3" type="ORF">OHC33_010417</name>
</gene>
<feature type="region of interest" description="Disordered" evidence="1">
    <location>
        <begin position="1"/>
        <end position="30"/>
    </location>
</feature>
<feature type="region of interest" description="Disordered" evidence="1">
    <location>
        <begin position="604"/>
        <end position="624"/>
    </location>
</feature>
<organism evidence="3 4">
    <name type="scientific">Knufia fluminis</name>
    <dbReference type="NCBI Taxonomy" id="191047"/>
    <lineage>
        <taxon>Eukaryota</taxon>
        <taxon>Fungi</taxon>
        <taxon>Dikarya</taxon>
        <taxon>Ascomycota</taxon>
        <taxon>Pezizomycotina</taxon>
        <taxon>Eurotiomycetes</taxon>
        <taxon>Chaetothyriomycetidae</taxon>
        <taxon>Chaetothyriales</taxon>
        <taxon>Trichomeriaceae</taxon>
        <taxon>Knufia</taxon>
    </lineage>
</organism>
<feature type="compositionally biased region" description="Basic and acidic residues" evidence="1">
    <location>
        <begin position="494"/>
        <end position="504"/>
    </location>
</feature>
<protein>
    <recommendedName>
        <fullName evidence="2">DNA replication regulator Sld3 C-terminal domain-containing protein</fullName>
    </recommendedName>
</protein>
<dbReference type="Gene3D" id="1.20.58.2130">
    <property type="match status" value="1"/>
</dbReference>
<dbReference type="GO" id="GO:0006270">
    <property type="term" value="P:DNA replication initiation"/>
    <property type="evidence" value="ECO:0007669"/>
    <property type="project" value="InterPro"/>
</dbReference>
<feature type="domain" description="DNA replication regulator Sld3 C-terminal" evidence="2">
    <location>
        <begin position="264"/>
        <end position="757"/>
    </location>
</feature>
<dbReference type="Proteomes" id="UP001316803">
    <property type="component" value="Unassembled WGS sequence"/>
</dbReference>
<comment type="caution">
    <text evidence="3">The sequence shown here is derived from an EMBL/GenBank/DDBJ whole genome shotgun (WGS) entry which is preliminary data.</text>
</comment>
<dbReference type="InterPro" id="IPR042511">
    <property type="entry name" value="Sld3"/>
</dbReference>
<dbReference type="PANTHER" id="PTHR28067:SF1">
    <property type="entry name" value="DNA REPLICATION REGULATOR SLD3"/>
    <property type="match status" value="1"/>
</dbReference>
<sequence>MLPSPPAEMNYQTTPNRKRSRSNIEAEETRDSTFQLENLSTSSCLTFEPISKLLRAHLPLSWLGSAAANTFLPSGTILQGQIKHVTSWEYSVLISRHIPNGGLYALEKVEDACFVVHPLQPFVDVKWVKDASIGAAPPVSMQMLLHYVPIQESFELQDLRRTPSMTASEAAFKVPKNRRGAAARLSILSQTDKQDGSIPSPRLQDLSQHFESPVSISHTVAEPPLQVQPSLGEIERAEKPESAITTEPSTIPDESQSDLLIPAYLRQRYLDHLYKVKTSLAFYVKGPLSRARARARVENASMTIADLASFYRDSILPAKKMDLKYKESLKDVISSIVKEPTATEGGTTMKKPSKKTKLGKDGLWPTEPDFVRFWWYHRDSKTTMHSEDHASELQSAITAQRMREAQMQMILILEVLAIEAKQNEKKDASQQPVPESADIKAESIEQEAPLDVKPEKRIKKRHLEAELETLADRLCIWHSVGLEVNNPPNGDSKGNNEGDDQHDSRDRLRNFCTDILIAFYNHRLPVLCRSLCKTLAGPALYDQIQKETRVKQDSATRLPPGAALSRVPSRRGTLERVLSEEALRQHSPPALMRSSTLPITAPLKREASERYSRPPSRQTSVSFSNREVDLAADAQVTASKKRKLDMVASQKQELAAAIHALKKPNRQDAGKGYMDDLEQRKLQLKQPVLITATPRANRRKHVGDTRDDPTMLPPAVSDTTIPSSSTKPRMVEALVSAQRSSSKKRAVLAAIHDTPSRGASRKSDPLQVNNRSASRLKPDGGPISAQEAIFATPSKPKQKNLNEVFTTPIKLPKRVSDEKENEFGVTDMASKTMDRAMAMPAADTLYDTLGWNDDYDL</sequence>
<proteinExistence type="predicted"/>
<dbReference type="PANTHER" id="PTHR28067">
    <property type="entry name" value="DNA REPLICATION REGULATOR SLD3"/>
    <property type="match status" value="1"/>
</dbReference>
<reference evidence="3 4" key="1">
    <citation type="submission" date="2022-12" db="EMBL/GenBank/DDBJ databases">
        <title>Genomic features and morphological characterization of a novel Knufia sp. strain isolated from spacecraft assembly facility.</title>
        <authorList>
            <person name="Teixeira M."/>
            <person name="Chander A.M."/>
            <person name="Stajich J.E."/>
            <person name="Venkateswaran K."/>
        </authorList>
    </citation>
    <scope>NUCLEOTIDE SEQUENCE [LARGE SCALE GENOMIC DNA]</scope>
    <source>
        <strain evidence="3 4">FJI-L2-BK-P2</strain>
    </source>
</reference>
<dbReference type="Pfam" id="PF08639">
    <property type="entry name" value="Sld3_STD"/>
    <property type="match status" value="1"/>
</dbReference>
<feature type="region of interest" description="Disordered" evidence="1">
    <location>
        <begin position="423"/>
        <end position="450"/>
    </location>
</feature>
<dbReference type="EMBL" id="JAKLMC020000046">
    <property type="protein sequence ID" value="KAK5948521.1"/>
    <property type="molecule type" value="Genomic_DNA"/>
</dbReference>